<comment type="caution">
    <text evidence="2">The sequence shown here is derived from an EMBL/GenBank/DDBJ whole genome shotgun (WGS) entry which is preliminary data.</text>
</comment>
<evidence type="ECO:0000313" key="3">
    <source>
        <dbReference type="Proteomes" id="UP001566132"/>
    </source>
</evidence>
<feature type="compositionally biased region" description="Polar residues" evidence="1">
    <location>
        <begin position="147"/>
        <end position="158"/>
    </location>
</feature>
<feature type="region of interest" description="Disordered" evidence="1">
    <location>
        <begin position="67"/>
        <end position="171"/>
    </location>
</feature>
<proteinExistence type="predicted"/>
<dbReference type="Proteomes" id="UP001566132">
    <property type="component" value="Unassembled WGS sequence"/>
</dbReference>
<dbReference type="AlphaFoldDB" id="A0ABD1DZF0"/>
<feature type="compositionally biased region" description="Polar residues" evidence="1">
    <location>
        <begin position="72"/>
        <end position="89"/>
    </location>
</feature>
<feature type="compositionally biased region" description="Polar residues" evidence="1">
    <location>
        <begin position="254"/>
        <end position="266"/>
    </location>
</feature>
<dbReference type="EMBL" id="JBDJPC010000018">
    <property type="protein sequence ID" value="KAL1487776.1"/>
    <property type="molecule type" value="Genomic_DNA"/>
</dbReference>
<feature type="region of interest" description="Disordered" evidence="1">
    <location>
        <begin position="244"/>
        <end position="296"/>
    </location>
</feature>
<sequence>MVLVIATIGKLLDVDGVGTSTDMTSTKDADTMSRGLSRLTTEWWAKPTTQQNNTTLSPQRTLQKIRDDGPTLRQTRNSGSSRAIPTQISMKRWGGDPEAAEVLTGSENTTPINLGSKQGPERMHTPVERCKRSSEHSQQDLQGGPQVRTSPTRRTMSPQAPERMATPTERCKTSTRAFQTGKYHHTSQTLTLYCFRAHNKSLHISLSTTRTEGHLVSIAWQFAPRSPRQQSLDKVRPNLTFMPAQFKTPKSKGTPRQDNTATQRQSKAIKPKIASQNLQGPEYVVSSKQDSEDTQTDLTDTEACRTSAMTNLIQLQVAIYGQHRHWQKPINSTVKMLCSVQYGPRGHKLSTPGPYQEPEVPGWARESEEKQDFPPGKEPKWDRTRSHKMFHREQYPKSNPATARVATKNSTQVPTKSGPPPAQKTVTTRSNT</sequence>
<feature type="compositionally biased region" description="Polar residues" evidence="1">
    <location>
        <begin position="105"/>
        <end position="116"/>
    </location>
</feature>
<evidence type="ECO:0000256" key="1">
    <source>
        <dbReference type="SAM" id="MobiDB-lite"/>
    </source>
</evidence>
<name>A0ABD1DZF0_HYPHA</name>
<reference evidence="2 3" key="1">
    <citation type="submission" date="2024-05" db="EMBL/GenBank/DDBJ databases">
        <title>Genetic variation in Jamaican populations of the coffee berry borer (Hypothenemus hampei).</title>
        <authorList>
            <person name="Errbii M."/>
            <person name="Myrie A."/>
        </authorList>
    </citation>
    <scope>NUCLEOTIDE SEQUENCE [LARGE SCALE GENOMIC DNA]</scope>
    <source>
        <strain evidence="2">JA-Hopewell-2020-01-JO</strain>
        <tissue evidence="2">Whole body</tissue>
    </source>
</reference>
<organism evidence="2 3">
    <name type="scientific">Hypothenemus hampei</name>
    <name type="common">Coffee berry borer</name>
    <dbReference type="NCBI Taxonomy" id="57062"/>
    <lineage>
        <taxon>Eukaryota</taxon>
        <taxon>Metazoa</taxon>
        <taxon>Ecdysozoa</taxon>
        <taxon>Arthropoda</taxon>
        <taxon>Hexapoda</taxon>
        <taxon>Insecta</taxon>
        <taxon>Pterygota</taxon>
        <taxon>Neoptera</taxon>
        <taxon>Endopterygota</taxon>
        <taxon>Coleoptera</taxon>
        <taxon>Polyphaga</taxon>
        <taxon>Cucujiformia</taxon>
        <taxon>Curculionidae</taxon>
        <taxon>Scolytinae</taxon>
        <taxon>Hypothenemus</taxon>
    </lineage>
</organism>
<evidence type="ECO:0000313" key="2">
    <source>
        <dbReference type="EMBL" id="KAL1487776.1"/>
    </source>
</evidence>
<keyword evidence="3" id="KW-1185">Reference proteome</keyword>
<gene>
    <name evidence="2" type="ORF">ABEB36_015531</name>
</gene>
<protein>
    <submittedName>
        <fullName evidence="2">Uncharacterized protein</fullName>
    </submittedName>
</protein>
<feature type="compositionally biased region" description="Basic and acidic residues" evidence="1">
    <location>
        <begin position="119"/>
        <end position="138"/>
    </location>
</feature>
<feature type="region of interest" description="Disordered" evidence="1">
    <location>
        <begin position="344"/>
        <end position="432"/>
    </location>
</feature>
<feature type="compositionally biased region" description="Basic and acidic residues" evidence="1">
    <location>
        <begin position="365"/>
        <end position="384"/>
    </location>
</feature>
<feature type="compositionally biased region" description="Polar residues" evidence="1">
    <location>
        <begin position="396"/>
        <end position="415"/>
    </location>
</feature>
<accession>A0ABD1DZF0</accession>